<comment type="subunit">
    <text evidence="12">Component of the ubiquinol-cytochrome c oxidoreductase (cytochrome b-c1 complex, complex III, CIII), a multisubunit enzyme composed of 3 respiratory subunits cytochrome b, cytochrome c1 and Rieske protein, 2 core protein subunits, and additional low-molecular weight protein subunits. The complex exists as an obligatory dimer and forms supercomplexes (SCs) in the inner mitochondrial membrane with cytochrome c oxidase (complex IV, CIV).</text>
</comment>
<dbReference type="GO" id="GO:0006122">
    <property type="term" value="P:mitochondrial electron transport, ubiquinol to cytochrome c"/>
    <property type="evidence" value="ECO:0007669"/>
    <property type="project" value="InterPro"/>
</dbReference>
<name>A0A6F9DVP2_9ASCI</name>
<gene>
    <name evidence="13" type="primary">Uqcrb</name>
</gene>
<dbReference type="GO" id="GO:0005743">
    <property type="term" value="C:mitochondrial inner membrane"/>
    <property type="evidence" value="ECO:0007669"/>
    <property type="project" value="UniProtKB-SubCell"/>
</dbReference>
<dbReference type="GO" id="GO:0045275">
    <property type="term" value="C:respiratory chain complex III"/>
    <property type="evidence" value="ECO:0007669"/>
    <property type="project" value="InterPro"/>
</dbReference>
<evidence type="ECO:0000256" key="5">
    <source>
        <dbReference type="ARBA" id="ARBA00022660"/>
    </source>
</evidence>
<comment type="subcellular location">
    <subcellularLocation>
        <location evidence="1">Mitochondrion inner membrane</location>
        <topology evidence="1">Peripheral membrane protein</topology>
        <orientation evidence="1">Matrix side</orientation>
    </subcellularLocation>
</comment>
<evidence type="ECO:0000256" key="4">
    <source>
        <dbReference type="ARBA" id="ARBA00022448"/>
    </source>
</evidence>
<keyword evidence="9" id="KW-0472">Membrane</keyword>
<dbReference type="InterPro" id="IPR003197">
    <property type="entry name" value="QCR7"/>
</dbReference>
<dbReference type="InterPro" id="IPR036544">
    <property type="entry name" value="QCR7_sf"/>
</dbReference>
<dbReference type="SUPFAM" id="SSF81524">
    <property type="entry name" value="14 kDa protein of cytochrome bc1 complex (Ubiquinol-cytochrome c reductase)"/>
    <property type="match status" value="1"/>
</dbReference>
<keyword evidence="8" id="KW-0496">Mitochondrion</keyword>
<dbReference type="Gene3D" id="1.10.1090.10">
    <property type="entry name" value="Cytochrome b-c1 complex subunit 7"/>
    <property type="match status" value="1"/>
</dbReference>
<evidence type="ECO:0000256" key="11">
    <source>
        <dbReference type="ARBA" id="ARBA00032927"/>
    </source>
</evidence>
<protein>
    <recommendedName>
        <fullName evidence="3">Cytochrome b-c1 complex subunit 7</fullName>
    </recommendedName>
    <alternativeName>
        <fullName evidence="10">Complex III subunit VII</fullName>
    </alternativeName>
    <alternativeName>
        <fullName evidence="11">Ubiquinol-cytochrome c reductase complex 14 kDa protein</fullName>
    </alternativeName>
</protein>
<keyword evidence="5" id="KW-0679">Respiratory chain</keyword>
<organism evidence="13">
    <name type="scientific">Phallusia mammillata</name>
    <dbReference type="NCBI Taxonomy" id="59560"/>
    <lineage>
        <taxon>Eukaryota</taxon>
        <taxon>Metazoa</taxon>
        <taxon>Chordata</taxon>
        <taxon>Tunicata</taxon>
        <taxon>Ascidiacea</taxon>
        <taxon>Phlebobranchia</taxon>
        <taxon>Ascidiidae</taxon>
        <taxon>Phallusia</taxon>
    </lineage>
</organism>
<reference evidence="13" key="1">
    <citation type="submission" date="2020-04" db="EMBL/GenBank/DDBJ databases">
        <authorList>
            <person name="Neveu A P."/>
        </authorList>
    </citation>
    <scope>NUCLEOTIDE SEQUENCE</scope>
    <source>
        <tissue evidence="13">Whole embryo</tissue>
    </source>
</reference>
<evidence type="ECO:0000256" key="9">
    <source>
        <dbReference type="ARBA" id="ARBA00023136"/>
    </source>
</evidence>
<evidence type="ECO:0000313" key="13">
    <source>
        <dbReference type="EMBL" id="CAB3267527.1"/>
    </source>
</evidence>
<comment type="similarity">
    <text evidence="2">Belongs to the UQCRB/QCR7 family.</text>
</comment>
<accession>A0A6F9DVP2</accession>
<evidence type="ECO:0000256" key="8">
    <source>
        <dbReference type="ARBA" id="ARBA00023128"/>
    </source>
</evidence>
<evidence type="ECO:0000256" key="2">
    <source>
        <dbReference type="ARBA" id="ARBA00008554"/>
    </source>
</evidence>
<evidence type="ECO:0000256" key="7">
    <source>
        <dbReference type="ARBA" id="ARBA00022982"/>
    </source>
</evidence>
<evidence type="ECO:0000256" key="10">
    <source>
        <dbReference type="ARBA" id="ARBA00031021"/>
    </source>
</evidence>
<dbReference type="EMBL" id="LR791665">
    <property type="protein sequence ID" value="CAB3267527.1"/>
    <property type="molecule type" value="mRNA"/>
</dbReference>
<dbReference type="Pfam" id="PF02271">
    <property type="entry name" value="UCR_14kD"/>
    <property type="match status" value="1"/>
</dbReference>
<evidence type="ECO:0000256" key="3">
    <source>
        <dbReference type="ARBA" id="ARBA00016323"/>
    </source>
</evidence>
<dbReference type="PANTHER" id="PTHR12022:SF0">
    <property type="entry name" value="CYTOCHROME B-C1 COMPLEX SUBUNIT 7"/>
    <property type="match status" value="1"/>
</dbReference>
<proteinExistence type="evidence at transcript level"/>
<dbReference type="AlphaFoldDB" id="A0A6F9DVP2"/>
<evidence type="ECO:0000256" key="6">
    <source>
        <dbReference type="ARBA" id="ARBA00022792"/>
    </source>
</evidence>
<evidence type="ECO:0000256" key="12">
    <source>
        <dbReference type="ARBA" id="ARBA00038521"/>
    </source>
</evidence>
<sequence>MSATKHGLQVLQKVRPAFAVNLDWQVGKYANQLDCIHADSAQLEKKLHKFNYITTGYCKLGLLRHDMLNEKDPIIQLARGRMTEEQHQARYFRINRALLLSANHQILPTDQWTPMDADHQYLDPLIHNAKQEINERQMMKCALLDFEDYTERLTMIPFRMTNALKIWKLRGNLKNQLVA</sequence>
<keyword evidence="4" id="KW-0813">Transport</keyword>
<dbReference type="PANTHER" id="PTHR12022">
    <property type="entry name" value="UBIQUINOL-CYTOCHROME C REDUCTASE COMPLEX 14 KD PROTEIN"/>
    <property type="match status" value="1"/>
</dbReference>
<evidence type="ECO:0000256" key="1">
    <source>
        <dbReference type="ARBA" id="ARBA00004443"/>
    </source>
</evidence>
<keyword evidence="6" id="KW-0999">Mitochondrion inner membrane</keyword>
<keyword evidence="7" id="KW-0249">Electron transport</keyword>